<protein>
    <submittedName>
        <fullName evidence="2">TIM barrel protein</fullName>
    </submittedName>
</protein>
<keyword evidence="3" id="KW-1185">Reference proteome</keyword>
<gene>
    <name evidence="2" type="ORF">K0B96_01455</name>
</gene>
<dbReference type="SUPFAM" id="SSF51658">
    <property type="entry name" value="Xylose isomerase-like"/>
    <property type="match status" value="1"/>
</dbReference>
<dbReference type="Gene3D" id="3.20.20.150">
    <property type="entry name" value="Divalent-metal-dependent TIM barrel enzymes"/>
    <property type="match status" value="1"/>
</dbReference>
<dbReference type="Proteomes" id="UP000825051">
    <property type="component" value="Chromosome"/>
</dbReference>
<dbReference type="PANTHER" id="PTHR12110:SF41">
    <property type="entry name" value="INOSOSE DEHYDRATASE"/>
    <property type="match status" value="1"/>
</dbReference>
<reference evidence="2" key="1">
    <citation type="submission" date="2021-08" db="EMBL/GenBank/DDBJ databases">
        <title>Genome of a novel bacterium of the phylum Verrucomicrobia, Oleiharenicola sp. KSB-15.</title>
        <authorList>
            <person name="Chung J.-H."/>
            <person name="Ahn J.-H."/>
            <person name="Yoon Y."/>
            <person name="Kim D.-Y."/>
            <person name="An S.-H."/>
            <person name="Park I."/>
            <person name="Yeon J."/>
        </authorList>
    </citation>
    <scope>NUCLEOTIDE SEQUENCE</scope>
    <source>
        <strain evidence="2">KSB-15</strain>
    </source>
</reference>
<accession>A0A8F9XK40</accession>
<evidence type="ECO:0000313" key="3">
    <source>
        <dbReference type="Proteomes" id="UP000825051"/>
    </source>
</evidence>
<dbReference type="AlphaFoldDB" id="A0A8F9XK40"/>
<sequence length="256" mass="27825">MLSPGLVSITFRKLSPREIVALVRRAGLRAIEWGGDIHVPHGELGRARETRELTADAGLTVAAYGSYYRVGHSEDDGLAFEAVLETALELGAPLIRVWAGTVGSANIAAGERDHLFAELRRIAALAARARVQIAPEFHGGTFNDTNASCRELLAAVPDANVLSYWQPLLGMDEASARAGLTTIGPRLAHLHVYHWITVQDRRPLAEGAALWRERLALVNALPGEHAALLEFVRDDSPEQFLHDAATLLDCLRVLPV</sequence>
<evidence type="ECO:0000259" key="1">
    <source>
        <dbReference type="Pfam" id="PF01261"/>
    </source>
</evidence>
<organism evidence="2 3">
    <name type="scientific">Horticoccus luteus</name>
    <dbReference type="NCBI Taxonomy" id="2862869"/>
    <lineage>
        <taxon>Bacteria</taxon>
        <taxon>Pseudomonadati</taxon>
        <taxon>Verrucomicrobiota</taxon>
        <taxon>Opitutia</taxon>
        <taxon>Opitutales</taxon>
        <taxon>Opitutaceae</taxon>
        <taxon>Horticoccus</taxon>
    </lineage>
</organism>
<dbReference type="KEGG" id="ole:K0B96_01455"/>
<dbReference type="RefSeq" id="WP_220163006.1">
    <property type="nucleotide sequence ID" value="NZ_CP080507.1"/>
</dbReference>
<proteinExistence type="predicted"/>
<feature type="domain" description="Xylose isomerase-like TIM barrel" evidence="1">
    <location>
        <begin position="20"/>
        <end position="234"/>
    </location>
</feature>
<dbReference type="InterPro" id="IPR036237">
    <property type="entry name" value="Xyl_isomerase-like_sf"/>
</dbReference>
<dbReference type="PANTHER" id="PTHR12110">
    <property type="entry name" value="HYDROXYPYRUVATE ISOMERASE"/>
    <property type="match status" value="1"/>
</dbReference>
<evidence type="ECO:0000313" key="2">
    <source>
        <dbReference type="EMBL" id="QYM79313.1"/>
    </source>
</evidence>
<dbReference type="InterPro" id="IPR050312">
    <property type="entry name" value="IolE/XylAMocC-like"/>
</dbReference>
<dbReference type="InterPro" id="IPR013022">
    <property type="entry name" value="Xyl_isomerase-like_TIM-brl"/>
</dbReference>
<dbReference type="EMBL" id="CP080507">
    <property type="protein sequence ID" value="QYM79313.1"/>
    <property type="molecule type" value="Genomic_DNA"/>
</dbReference>
<dbReference type="Pfam" id="PF01261">
    <property type="entry name" value="AP_endonuc_2"/>
    <property type="match status" value="1"/>
</dbReference>
<name>A0A8F9XK40_9BACT</name>